<protein>
    <submittedName>
        <fullName evidence="1">Uncharacterized protein</fullName>
    </submittedName>
</protein>
<evidence type="ECO:0000313" key="1">
    <source>
        <dbReference type="EMBL" id="UJG40798.1"/>
    </source>
</evidence>
<proteinExistence type="predicted"/>
<dbReference type="Proteomes" id="UP001201020">
    <property type="component" value="Chromosome"/>
</dbReference>
<organism evidence="1">
    <name type="scientific">Candidatus Heimdallarchaeum aukensis</name>
    <dbReference type="NCBI Taxonomy" id="2876573"/>
    <lineage>
        <taxon>Archaea</taxon>
        <taxon>Promethearchaeati</taxon>
        <taxon>Candidatus Heimdallarchaeota</taxon>
        <taxon>Candidatus Heimdallarchaeia (ex Rinke et al. 2021) (nom. nud.)</taxon>
        <taxon>Candidatus Heimdallarchaeales</taxon>
        <taxon>Candidatus Heimdallarchaeaceae</taxon>
        <taxon>Candidatus Heimdallarchaeum</taxon>
    </lineage>
</organism>
<dbReference type="EMBL" id="CP084166">
    <property type="protein sequence ID" value="UJG40798.1"/>
    <property type="molecule type" value="Genomic_DNA"/>
</dbReference>
<dbReference type="AlphaFoldDB" id="A0A9Y1FLQ2"/>
<accession>A0A9Y1FLQ2</accession>
<gene>
    <name evidence="1" type="ORF">K9W45_13295</name>
</gene>
<name>A0A9Y1FLQ2_9ARCH</name>
<sequence length="83" mass="9760">MKKKKKEKKEKPMRDRVEVCPICFSIVKRSPQIFDVNSTFHCTNSDCGWSGSFAVEVDINEYKQFVKDRQNKNESDKNSRDEP</sequence>
<reference evidence="1" key="1">
    <citation type="journal article" date="2022" name="Nat. Microbiol.">
        <title>Unique mobile elements and scalable gene flow at the prokaryote-eukaryote boundary revealed by circularized Asgard archaea genomes.</title>
        <authorList>
            <person name="Wu F."/>
            <person name="Speth D.R."/>
            <person name="Philosof A."/>
            <person name="Cremiere A."/>
            <person name="Narayanan A."/>
            <person name="Barco R.A."/>
            <person name="Connon S.A."/>
            <person name="Amend J.P."/>
            <person name="Antoshechkin I.A."/>
            <person name="Orphan V.J."/>
        </authorList>
    </citation>
    <scope>NUCLEOTIDE SEQUENCE</scope>
    <source>
        <strain evidence="1">PM71</strain>
    </source>
</reference>